<feature type="non-terminal residue" evidence="2">
    <location>
        <position position="124"/>
    </location>
</feature>
<evidence type="ECO:0000313" key="2">
    <source>
        <dbReference type="EMBL" id="CEK74078.1"/>
    </source>
</evidence>
<accession>A0A0B6ZZQ7</accession>
<proteinExistence type="predicted"/>
<evidence type="ECO:0000256" key="1">
    <source>
        <dbReference type="SAM" id="MobiDB-lite"/>
    </source>
</evidence>
<sequence length="124" mass="13418">MSPSCHPGETSDVSPVNEKVDTPTQENAVVHQTDIHISSSLYACMSSSDDKTREVGEEPDKNITSVDNSLVSDSDNLVSKNLSISVDTPEVVTNIKEVQYCVENFSDKGDSDADEDMCSDADED</sequence>
<dbReference type="EMBL" id="HACG01027213">
    <property type="protein sequence ID" value="CEK74078.1"/>
    <property type="molecule type" value="Transcribed_RNA"/>
</dbReference>
<gene>
    <name evidence="2" type="primary">ORF89542</name>
</gene>
<feature type="compositionally biased region" description="Basic and acidic residues" evidence="1">
    <location>
        <begin position="48"/>
        <end position="61"/>
    </location>
</feature>
<dbReference type="AlphaFoldDB" id="A0A0B6ZZQ7"/>
<name>A0A0B6ZZQ7_9EUPU</name>
<feature type="compositionally biased region" description="Acidic residues" evidence="1">
    <location>
        <begin position="112"/>
        <end position="124"/>
    </location>
</feature>
<reference evidence="2" key="1">
    <citation type="submission" date="2014-12" db="EMBL/GenBank/DDBJ databases">
        <title>Insight into the proteome of Arion vulgaris.</title>
        <authorList>
            <person name="Aradska J."/>
            <person name="Bulat T."/>
            <person name="Smidak R."/>
            <person name="Sarate P."/>
            <person name="Gangsoo J."/>
            <person name="Sialana F."/>
            <person name="Bilban M."/>
            <person name="Lubec G."/>
        </authorList>
    </citation>
    <scope>NUCLEOTIDE SEQUENCE</scope>
    <source>
        <tissue evidence="2">Skin</tissue>
    </source>
</reference>
<feature type="region of interest" description="Disordered" evidence="1">
    <location>
        <begin position="105"/>
        <end position="124"/>
    </location>
</feature>
<organism evidence="2">
    <name type="scientific">Arion vulgaris</name>
    <dbReference type="NCBI Taxonomy" id="1028688"/>
    <lineage>
        <taxon>Eukaryota</taxon>
        <taxon>Metazoa</taxon>
        <taxon>Spiralia</taxon>
        <taxon>Lophotrochozoa</taxon>
        <taxon>Mollusca</taxon>
        <taxon>Gastropoda</taxon>
        <taxon>Heterobranchia</taxon>
        <taxon>Euthyneura</taxon>
        <taxon>Panpulmonata</taxon>
        <taxon>Eupulmonata</taxon>
        <taxon>Stylommatophora</taxon>
        <taxon>Helicina</taxon>
        <taxon>Arionoidea</taxon>
        <taxon>Arionidae</taxon>
        <taxon>Arion</taxon>
    </lineage>
</organism>
<feature type="region of interest" description="Disordered" evidence="1">
    <location>
        <begin position="47"/>
        <end position="68"/>
    </location>
</feature>
<protein>
    <submittedName>
        <fullName evidence="2">Uncharacterized protein</fullName>
    </submittedName>
</protein>
<feature type="region of interest" description="Disordered" evidence="1">
    <location>
        <begin position="1"/>
        <end position="26"/>
    </location>
</feature>